<protein>
    <submittedName>
        <fullName evidence="1">Uncharacterized protein</fullName>
    </submittedName>
</protein>
<sequence>MAVITDISIPADQFALGRLLDEYPDIAVELERLVPLREDIISLFWVTGAPPKRSK</sequence>
<dbReference type="EMBL" id="JBHTAX010000001">
    <property type="protein sequence ID" value="MFC7189472.1"/>
    <property type="molecule type" value="Genomic_DNA"/>
</dbReference>
<evidence type="ECO:0000313" key="1">
    <source>
        <dbReference type="EMBL" id="MFC7189472.1"/>
    </source>
</evidence>
<dbReference type="Proteomes" id="UP001596417">
    <property type="component" value="Unassembled WGS sequence"/>
</dbReference>
<gene>
    <name evidence="1" type="ORF">ACFQL7_06155</name>
</gene>
<comment type="caution">
    <text evidence="1">The sequence shown here is derived from an EMBL/GenBank/DDBJ whole genome shotgun (WGS) entry which is preliminary data.</text>
</comment>
<dbReference type="RefSeq" id="WP_390204950.1">
    <property type="nucleotide sequence ID" value="NZ_JBHTAX010000001.1"/>
</dbReference>
<reference evidence="1 2" key="1">
    <citation type="journal article" date="2019" name="Int. J. Syst. Evol. Microbiol.">
        <title>The Global Catalogue of Microorganisms (GCM) 10K type strain sequencing project: providing services to taxonomists for standard genome sequencing and annotation.</title>
        <authorList>
            <consortium name="The Broad Institute Genomics Platform"/>
            <consortium name="The Broad Institute Genome Sequencing Center for Infectious Disease"/>
            <person name="Wu L."/>
            <person name="Ma J."/>
        </authorList>
    </citation>
    <scope>NUCLEOTIDE SEQUENCE [LARGE SCALE GENOMIC DNA]</scope>
    <source>
        <strain evidence="1 2">RDMS1</strain>
    </source>
</reference>
<name>A0ABD5YKQ0_9EURY</name>
<keyword evidence="2" id="KW-1185">Reference proteome</keyword>
<accession>A0ABD5YKQ0</accession>
<dbReference type="AlphaFoldDB" id="A0ABD5YKQ0"/>
<organism evidence="1 2">
    <name type="scientific">Halocatena marina</name>
    <dbReference type="NCBI Taxonomy" id="2934937"/>
    <lineage>
        <taxon>Archaea</taxon>
        <taxon>Methanobacteriati</taxon>
        <taxon>Methanobacteriota</taxon>
        <taxon>Stenosarchaea group</taxon>
        <taxon>Halobacteria</taxon>
        <taxon>Halobacteriales</taxon>
        <taxon>Natronomonadaceae</taxon>
        <taxon>Halocatena</taxon>
    </lineage>
</organism>
<proteinExistence type="predicted"/>
<evidence type="ECO:0000313" key="2">
    <source>
        <dbReference type="Proteomes" id="UP001596417"/>
    </source>
</evidence>